<dbReference type="InterPro" id="IPR006073">
    <property type="entry name" value="GTP-bd"/>
</dbReference>
<evidence type="ECO:0000313" key="2">
    <source>
        <dbReference type="EMBL" id="KAF5395718.1"/>
    </source>
</evidence>
<comment type="caution">
    <text evidence="2">The sequence shown here is derived from an EMBL/GenBank/DDBJ whole genome shotgun (WGS) entry which is preliminary data.</text>
</comment>
<dbReference type="SUPFAM" id="SSF52540">
    <property type="entry name" value="P-loop containing nucleoside triphosphate hydrolases"/>
    <property type="match status" value="1"/>
</dbReference>
<dbReference type="AlphaFoldDB" id="A0A8J4SFR7"/>
<dbReference type="Proteomes" id="UP000748531">
    <property type="component" value="Unassembled WGS sequence"/>
</dbReference>
<gene>
    <name evidence="2" type="ORF">PHET_11507</name>
</gene>
<accession>A0A8J4SFR7</accession>
<dbReference type="InterPro" id="IPR052807">
    <property type="entry name" value="Mito_transl_resp_regulator"/>
</dbReference>
<organism evidence="2 3">
    <name type="scientific">Paragonimus heterotremus</name>
    <dbReference type="NCBI Taxonomy" id="100268"/>
    <lineage>
        <taxon>Eukaryota</taxon>
        <taxon>Metazoa</taxon>
        <taxon>Spiralia</taxon>
        <taxon>Lophotrochozoa</taxon>
        <taxon>Platyhelminthes</taxon>
        <taxon>Trematoda</taxon>
        <taxon>Digenea</taxon>
        <taxon>Plagiorchiida</taxon>
        <taxon>Troglotremata</taxon>
        <taxon>Troglotrematidae</taxon>
        <taxon>Paragonimus</taxon>
    </lineage>
</organism>
<dbReference type="InterPro" id="IPR027417">
    <property type="entry name" value="P-loop_NTPase"/>
</dbReference>
<keyword evidence="3" id="KW-1185">Reference proteome</keyword>
<dbReference type="Pfam" id="PF01926">
    <property type="entry name" value="MMR_HSR1"/>
    <property type="match status" value="1"/>
</dbReference>
<evidence type="ECO:0000259" key="1">
    <source>
        <dbReference type="Pfam" id="PF01926"/>
    </source>
</evidence>
<name>A0A8J4SFR7_9TREM</name>
<sequence length="364" mass="40531">MLRNILLGSDSKHLFCSSRISQVRWTPVCLLKAYTKEQRHIKKLSQRCAPSDSGSVNEGLTFNSDHLNSFKLSELDDVRLEATENRKLPNHSLGSRRDNPTKLTRFSTTLFESYKDANISLRQLPVKCSGCGSPLHCYEAGAPGFVSRSTYESLIKAVDEHKLTRRGFARSLTPVVCVRCVVLHKRLYELSTSFDAATYKNLVISHIQKEDSATVIIVADMLNLPHSLVPKLGSNFGSHKYILVGNKVDQLPVDGKGYADRWRKALTQACEEICGICTSDISHVALVSALTGFGVTELIDFLLSRRFNSISPIYLVGSTNVGKSSLFNRLLLSDLCKTEAREAIHRATISNWPGMFHSLSYSFV</sequence>
<reference evidence="2" key="1">
    <citation type="submission" date="2019-05" db="EMBL/GenBank/DDBJ databases">
        <title>Annotation for the trematode Paragonimus heterotremus.</title>
        <authorList>
            <person name="Choi Y.-J."/>
        </authorList>
    </citation>
    <scope>NUCLEOTIDE SEQUENCE</scope>
    <source>
        <strain evidence="2">LC</strain>
    </source>
</reference>
<dbReference type="GO" id="GO:0005525">
    <property type="term" value="F:GTP binding"/>
    <property type="evidence" value="ECO:0007669"/>
    <property type="project" value="InterPro"/>
</dbReference>
<dbReference type="EMBL" id="LUCH01010684">
    <property type="protein sequence ID" value="KAF5395718.1"/>
    <property type="molecule type" value="Genomic_DNA"/>
</dbReference>
<proteinExistence type="predicted"/>
<evidence type="ECO:0000313" key="3">
    <source>
        <dbReference type="Proteomes" id="UP000748531"/>
    </source>
</evidence>
<dbReference type="OrthoDB" id="1696305at2759"/>
<protein>
    <recommendedName>
        <fullName evidence="1">G domain-containing protein</fullName>
    </recommendedName>
</protein>
<dbReference type="PANTHER" id="PTHR46406:SF1">
    <property type="entry name" value="NITRIC OXIDE-ASSOCIATED PROTEIN 1"/>
    <property type="match status" value="1"/>
</dbReference>
<feature type="domain" description="G" evidence="1">
    <location>
        <begin position="313"/>
        <end position="339"/>
    </location>
</feature>
<dbReference type="Gene3D" id="3.40.50.300">
    <property type="entry name" value="P-loop containing nucleotide triphosphate hydrolases"/>
    <property type="match status" value="1"/>
</dbReference>
<dbReference type="PANTHER" id="PTHR46406">
    <property type="entry name" value="NITRIC OXIDE-ASSOCIATED PROTEIN 1"/>
    <property type="match status" value="1"/>
</dbReference>